<accession>A0A1B6FYD1</accession>
<evidence type="ECO:0000256" key="3">
    <source>
        <dbReference type="ARBA" id="ARBA00022833"/>
    </source>
</evidence>
<dbReference type="GO" id="GO:0008270">
    <property type="term" value="F:zinc ion binding"/>
    <property type="evidence" value="ECO:0007669"/>
    <property type="project" value="UniProtKB-KW"/>
</dbReference>
<dbReference type="InterPro" id="IPR046824">
    <property type="entry name" value="Mss51-like_C"/>
</dbReference>
<evidence type="ECO:0000259" key="6">
    <source>
        <dbReference type="PROSITE" id="PS50865"/>
    </source>
</evidence>
<dbReference type="PROSITE" id="PS50865">
    <property type="entry name" value="ZF_MYND_2"/>
    <property type="match status" value="1"/>
</dbReference>
<reference evidence="7" key="1">
    <citation type="submission" date="2015-11" db="EMBL/GenBank/DDBJ databases">
        <title>De novo transcriptome assembly of four potential Pierce s Disease insect vectors from Arizona vineyards.</title>
        <authorList>
            <person name="Tassone E.E."/>
        </authorList>
    </citation>
    <scope>NUCLEOTIDE SEQUENCE</scope>
</reference>
<dbReference type="Pfam" id="PF01753">
    <property type="entry name" value="zf-MYND"/>
    <property type="match status" value="1"/>
</dbReference>
<feature type="domain" description="MYND-type" evidence="6">
    <location>
        <begin position="95"/>
        <end position="133"/>
    </location>
</feature>
<evidence type="ECO:0000256" key="2">
    <source>
        <dbReference type="ARBA" id="ARBA00022771"/>
    </source>
</evidence>
<gene>
    <name evidence="7" type="ORF">g.15979</name>
</gene>
<dbReference type="PANTHER" id="PTHR28069:SF2">
    <property type="entry name" value="GH20023P"/>
    <property type="match status" value="1"/>
</dbReference>
<feature type="compositionally biased region" description="Polar residues" evidence="5">
    <location>
        <begin position="12"/>
        <end position="35"/>
    </location>
</feature>
<dbReference type="InterPro" id="IPR002893">
    <property type="entry name" value="Znf_MYND"/>
</dbReference>
<evidence type="ECO:0000313" key="7">
    <source>
        <dbReference type="EMBL" id="JAS55205.1"/>
    </source>
</evidence>
<dbReference type="EMBL" id="GECZ01014564">
    <property type="protein sequence ID" value="JAS55205.1"/>
    <property type="molecule type" value="Transcribed_RNA"/>
</dbReference>
<dbReference type="PROSITE" id="PS01360">
    <property type="entry name" value="ZF_MYND_1"/>
    <property type="match status" value="1"/>
</dbReference>
<sequence>MGRRKNKHNKPGISSPNGNRQDTSILKPENNSKVQSDFKKDTSDSKKVEHVNCIKDIPKINETKTIDLHNEISFETYHPSSERFMGREYYLYSLCQVCKGELTKKVTCPKCNLISYCSQEHRREHWPSHADLCDAVVAVCEDRGVKHIMQGAHNLPPDKFRIFRFKNMIDCENKIERPLEGWEKEIFIFPNVCGICQEYNNNNLVVCINCKHNSFCVGHQEKSNHSQWCEHVLQFKRIVEDQSKFGVVCPSIPVCKIPPILPNLSDVSCFFQSISKHLESFEYLQLTEIATCPLTALNTILKTKTELCSTKKISLHVVGAESDFETSNLEKWEYYFLHLIPNLEHLQIEFIGPELDAKIENENHTVCKQCLVGNKSISFKFYNNLYHLCSGKSKPDLVCVFNPGLYRSTGFNGADTWSPSITNMLAYNSPVLVTEYTQKEILMDIERVKATRKIQLKSGPSRNQFSSLKPNLNFVSDEESPVIFKNYFHCVM</sequence>
<evidence type="ECO:0000256" key="4">
    <source>
        <dbReference type="PROSITE-ProRule" id="PRU00134"/>
    </source>
</evidence>
<organism evidence="7">
    <name type="scientific">Cuerna arida</name>
    <dbReference type="NCBI Taxonomy" id="1464854"/>
    <lineage>
        <taxon>Eukaryota</taxon>
        <taxon>Metazoa</taxon>
        <taxon>Ecdysozoa</taxon>
        <taxon>Arthropoda</taxon>
        <taxon>Hexapoda</taxon>
        <taxon>Insecta</taxon>
        <taxon>Pterygota</taxon>
        <taxon>Neoptera</taxon>
        <taxon>Paraneoptera</taxon>
        <taxon>Hemiptera</taxon>
        <taxon>Auchenorrhyncha</taxon>
        <taxon>Membracoidea</taxon>
        <taxon>Cicadellidae</taxon>
        <taxon>Cicadellinae</taxon>
        <taxon>Proconiini</taxon>
        <taxon>Cuerna</taxon>
    </lineage>
</organism>
<feature type="compositionally biased region" description="Basic residues" evidence="5">
    <location>
        <begin position="1"/>
        <end position="10"/>
    </location>
</feature>
<keyword evidence="3" id="KW-0862">Zinc</keyword>
<keyword evidence="2 4" id="KW-0863">Zinc-finger</keyword>
<dbReference type="SUPFAM" id="SSF144232">
    <property type="entry name" value="HIT/MYND zinc finger-like"/>
    <property type="match status" value="1"/>
</dbReference>
<evidence type="ECO:0000256" key="1">
    <source>
        <dbReference type="ARBA" id="ARBA00022723"/>
    </source>
</evidence>
<dbReference type="AlphaFoldDB" id="A0A1B6FYD1"/>
<dbReference type="Pfam" id="PF20179">
    <property type="entry name" value="MSS51_C"/>
    <property type="match status" value="1"/>
</dbReference>
<name>A0A1B6FYD1_9HEMI</name>
<dbReference type="PANTHER" id="PTHR28069">
    <property type="entry name" value="GH20023P"/>
    <property type="match status" value="1"/>
</dbReference>
<dbReference type="Gene3D" id="6.10.140.2220">
    <property type="match status" value="1"/>
</dbReference>
<keyword evidence="1" id="KW-0479">Metal-binding</keyword>
<feature type="region of interest" description="Disordered" evidence="5">
    <location>
        <begin position="1"/>
        <end position="43"/>
    </location>
</feature>
<proteinExistence type="predicted"/>
<evidence type="ECO:0000256" key="5">
    <source>
        <dbReference type="SAM" id="MobiDB-lite"/>
    </source>
</evidence>
<protein>
    <recommendedName>
        <fullName evidence="6">MYND-type domain-containing protein</fullName>
    </recommendedName>
</protein>